<evidence type="ECO:0000256" key="5">
    <source>
        <dbReference type="ARBA" id="ARBA00022723"/>
    </source>
</evidence>
<evidence type="ECO:0000256" key="7">
    <source>
        <dbReference type="ARBA" id="ARBA00022801"/>
    </source>
</evidence>
<dbReference type="Proteomes" id="UP001159363">
    <property type="component" value="Chromosome 9"/>
</dbReference>
<keyword evidence="7" id="KW-0378">Hydrolase</keyword>
<evidence type="ECO:0000256" key="6">
    <source>
        <dbReference type="ARBA" id="ARBA00022763"/>
    </source>
</evidence>
<reference evidence="11 12" key="1">
    <citation type="submission" date="2023-02" db="EMBL/GenBank/DDBJ databases">
        <title>LHISI_Scaffold_Assembly.</title>
        <authorList>
            <person name="Stuart O.P."/>
            <person name="Cleave R."/>
            <person name="Magrath M.J.L."/>
            <person name="Mikheyev A.S."/>
        </authorList>
    </citation>
    <scope>NUCLEOTIDE SEQUENCE [LARGE SCALE GENOMIC DNA]</scope>
    <source>
        <strain evidence="11">Daus_M_001</strain>
        <tissue evidence="11">Leg muscle</tissue>
    </source>
</reference>
<comment type="cofactor">
    <cofactor evidence="1">
        <name>Mn(2+)</name>
        <dbReference type="ChEBI" id="CHEBI:29035"/>
    </cofactor>
</comment>
<evidence type="ECO:0000313" key="12">
    <source>
        <dbReference type="Proteomes" id="UP001159363"/>
    </source>
</evidence>
<proteinExistence type="predicted"/>
<comment type="cofactor">
    <cofactor evidence="2">
        <name>Mg(2+)</name>
        <dbReference type="ChEBI" id="CHEBI:18420"/>
    </cofactor>
</comment>
<accession>A0ABQ9GQ11</accession>
<keyword evidence="8" id="KW-0460">Magnesium</keyword>
<keyword evidence="5" id="KW-0479">Metal-binding</keyword>
<name>A0ABQ9GQ11_9NEOP</name>
<evidence type="ECO:0000256" key="9">
    <source>
        <dbReference type="ARBA" id="ARBA00023204"/>
    </source>
</evidence>
<dbReference type="Gene3D" id="3.60.10.10">
    <property type="entry name" value="Endonuclease/exonuclease/phosphatase"/>
    <property type="match status" value="1"/>
</dbReference>
<keyword evidence="10" id="KW-0539">Nucleus</keyword>
<sequence>MNVNSPGTVFSILETAMSWQTKTLIPCMSRDSSTDFTLELSGGIPPGIEDLWITCGSRKTCQYTWDMVRNTNKEIGTRFKPRCRFDRLYLRHSHPQRVRPAHFGLVGIEKVSGTQSFPSDHWGLQVFFEIKQDSKTISSVGKANLLCAVGWCAAGVGCGRFWVLIAGHCGILACQAWPVAAVAAIGIGRSRASQAAHCCHHCCCSCSRADIANLATAGSDLGMHAASVGGGILAAGQLVVASPSDTGSTTIVFVASSDGVVPRSTGASGQMPVLAGTMLGDVGPSTPAGGSPGEVLTHLPSLHLLEDVRPRRGSSGVQVTLSGGGGVRGCCWCQGGDTCWCRVVPDTLTNFATTPGGHLHAWRR</sequence>
<keyword evidence="6" id="KW-0227">DNA damage</keyword>
<evidence type="ECO:0000256" key="1">
    <source>
        <dbReference type="ARBA" id="ARBA00001936"/>
    </source>
</evidence>
<keyword evidence="9" id="KW-0234">DNA repair</keyword>
<organism evidence="11 12">
    <name type="scientific">Dryococelus australis</name>
    <dbReference type="NCBI Taxonomy" id="614101"/>
    <lineage>
        <taxon>Eukaryota</taxon>
        <taxon>Metazoa</taxon>
        <taxon>Ecdysozoa</taxon>
        <taxon>Arthropoda</taxon>
        <taxon>Hexapoda</taxon>
        <taxon>Insecta</taxon>
        <taxon>Pterygota</taxon>
        <taxon>Neoptera</taxon>
        <taxon>Polyneoptera</taxon>
        <taxon>Phasmatodea</taxon>
        <taxon>Verophasmatodea</taxon>
        <taxon>Anareolatae</taxon>
        <taxon>Phasmatidae</taxon>
        <taxon>Eurycanthinae</taxon>
        <taxon>Dryococelus</taxon>
    </lineage>
</organism>
<keyword evidence="12" id="KW-1185">Reference proteome</keyword>
<comment type="subcellular location">
    <subcellularLocation>
        <location evidence="3">Nucleus</location>
    </subcellularLocation>
</comment>
<comment type="caution">
    <text evidence="11">The sequence shown here is derived from an EMBL/GenBank/DDBJ whole genome shotgun (WGS) entry which is preliminary data.</text>
</comment>
<evidence type="ECO:0000256" key="3">
    <source>
        <dbReference type="ARBA" id="ARBA00004123"/>
    </source>
</evidence>
<dbReference type="PANTHER" id="PTHR15822:SF4">
    <property type="entry name" value="TYROSYL-DNA PHOSPHODIESTERASE 2"/>
    <property type="match status" value="1"/>
</dbReference>
<evidence type="ECO:0000313" key="11">
    <source>
        <dbReference type="EMBL" id="KAJ8874106.1"/>
    </source>
</evidence>
<protein>
    <submittedName>
        <fullName evidence="11">Uncharacterized protein</fullName>
    </submittedName>
</protein>
<evidence type="ECO:0000256" key="8">
    <source>
        <dbReference type="ARBA" id="ARBA00022842"/>
    </source>
</evidence>
<dbReference type="InterPro" id="IPR051547">
    <property type="entry name" value="TDP2-like"/>
</dbReference>
<dbReference type="InterPro" id="IPR036691">
    <property type="entry name" value="Endo/exonu/phosph_ase_sf"/>
</dbReference>
<gene>
    <name evidence="11" type="ORF">PR048_024947</name>
</gene>
<evidence type="ECO:0000256" key="2">
    <source>
        <dbReference type="ARBA" id="ARBA00001946"/>
    </source>
</evidence>
<evidence type="ECO:0000256" key="10">
    <source>
        <dbReference type="ARBA" id="ARBA00023242"/>
    </source>
</evidence>
<dbReference type="PANTHER" id="PTHR15822">
    <property type="entry name" value="TRAF AND TNF RECEPTOR-ASSOCIATED PROTEIN"/>
    <property type="match status" value="1"/>
</dbReference>
<keyword evidence="4" id="KW-0540">Nuclease</keyword>
<evidence type="ECO:0000256" key="4">
    <source>
        <dbReference type="ARBA" id="ARBA00022722"/>
    </source>
</evidence>
<dbReference type="EMBL" id="JARBHB010000010">
    <property type="protein sequence ID" value="KAJ8874106.1"/>
    <property type="molecule type" value="Genomic_DNA"/>
</dbReference>